<dbReference type="Proteomes" id="UP000297948">
    <property type="component" value="Unassembled WGS sequence"/>
</dbReference>
<organism evidence="2 3">
    <name type="scientific">Streptomyces palmae</name>
    <dbReference type="NCBI Taxonomy" id="1701085"/>
    <lineage>
        <taxon>Bacteria</taxon>
        <taxon>Bacillati</taxon>
        <taxon>Actinomycetota</taxon>
        <taxon>Actinomycetes</taxon>
        <taxon>Kitasatosporales</taxon>
        <taxon>Streptomycetaceae</taxon>
        <taxon>Streptomyces</taxon>
    </lineage>
</organism>
<keyword evidence="1" id="KW-0732">Signal</keyword>
<evidence type="ECO:0000313" key="2">
    <source>
        <dbReference type="EMBL" id="TGB05894.1"/>
    </source>
</evidence>
<dbReference type="OrthoDB" id="4331072at2"/>
<protein>
    <recommendedName>
        <fullName evidence="4">Secreted protein</fullName>
    </recommendedName>
</protein>
<dbReference type="AlphaFoldDB" id="A0A4Z0H746"/>
<feature type="chain" id="PRO_5021463002" description="Secreted protein" evidence="1">
    <location>
        <begin position="36"/>
        <end position="117"/>
    </location>
</feature>
<reference evidence="2 3" key="1">
    <citation type="submission" date="2019-03" db="EMBL/GenBank/DDBJ databases">
        <authorList>
            <person name="Gonzalez-Pimentel J.L."/>
        </authorList>
    </citation>
    <scope>NUCLEOTIDE SEQUENCE [LARGE SCALE GENOMIC DNA]</scope>
    <source>
        <strain evidence="2 3">JCM 31289</strain>
    </source>
</reference>
<feature type="signal peptide" evidence="1">
    <location>
        <begin position="1"/>
        <end position="35"/>
    </location>
</feature>
<gene>
    <name evidence="2" type="ORF">E4099_18805</name>
</gene>
<evidence type="ECO:0000256" key="1">
    <source>
        <dbReference type="SAM" id="SignalP"/>
    </source>
</evidence>
<dbReference type="EMBL" id="SRID01000178">
    <property type="protein sequence ID" value="TGB05894.1"/>
    <property type="molecule type" value="Genomic_DNA"/>
</dbReference>
<keyword evidence="3" id="KW-1185">Reference proteome</keyword>
<accession>A0A4Z0H746</accession>
<evidence type="ECO:0000313" key="3">
    <source>
        <dbReference type="Proteomes" id="UP000297948"/>
    </source>
</evidence>
<comment type="caution">
    <text evidence="2">The sequence shown here is derived from an EMBL/GenBank/DDBJ whole genome shotgun (WGS) entry which is preliminary data.</text>
</comment>
<proteinExistence type="predicted"/>
<name>A0A4Z0H746_9ACTN</name>
<sequence length="117" mass="12076">MRKIKARWLWSGALGGALLCAPALLGLPDSSGAEAAVPARSPRVVSGPVSGLNAASVAKCPRGTRVLNGGYVSRGFRTTNGSLNDYVLRNAPLPNGSGWQAKQLAGRVQAYAVCTAR</sequence>
<dbReference type="RefSeq" id="WP_135340259.1">
    <property type="nucleotide sequence ID" value="NZ_JBHLTX010000066.1"/>
</dbReference>
<evidence type="ECO:0008006" key="4">
    <source>
        <dbReference type="Google" id="ProtNLM"/>
    </source>
</evidence>